<reference evidence="9 10" key="1">
    <citation type="submission" date="2019-12" db="EMBL/GenBank/DDBJ databases">
        <title>Novel species isolated from a subtropical stream in China.</title>
        <authorList>
            <person name="Lu H."/>
        </authorList>
    </citation>
    <scope>NUCLEOTIDE SEQUENCE [LARGE SCALE GENOMIC DNA]</scope>
    <source>
        <strain evidence="9 10">DS3</strain>
    </source>
</reference>
<evidence type="ECO:0000256" key="4">
    <source>
        <dbReference type="ARBA" id="ARBA00022679"/>
    </source>
</evidence>
<sequence length="187" mass="20256">MNTHALQVEAAQPLYVVHESPVHGRGVFAARTIPAGTRIIEYTGEIVDWEECCRRTDAKGGPIGHTFFFSLNNGMLIDGGAGGNEARYINHSCEPNCEAEEDDDSRVFICSLRDIEAGEELNYNYGLIYEARHTAKVKKQFACYCGAPSCSGVMLAPKKRKSRAKPGAESGAETQNGAEAPSLAEQA</sequence>
<dbReference type="AlphaFoldDB" id="A0A6N9HJV2"/>
<evidence type="ECO:0000256" key="6">
    <source>
        <dbReference type="SAM" id="MobiDB-lite"/>
    </source>
</evidence>
<dbReference type="InterPro" id="IPR003616">
    <property type="entry name" value="Post-SET_dom"/>
</dbReference>
<feature type="domain" description="Post-SET" evidence="8">
    <location>
        <begin position="139"/>
        <end position="155"/>
    </location>
</feature>
<dbReference type="Pfam" id="PF00856">
    <property type="entry name" value="SET"/>
    <property type="match status" value="1"/>
</dbReference>
<comment type="subcellular location">
    <subcellularLocation>
        <location evidence="1">Chromosome</location>
    </subcellularLocation>
</comment>
<evidence type="ECO:0000259" key="8">
    <source>
        <dbReference type="PROSITE" id="PS50868"/>
    </source>
</evidence>
<dbReference type="PROSITE" id="PS50868">
    <property type="entry name" value="POST_SET"/>
    <property type="match status" value="1"/>
</dbReference>
<dbReference type="SUPFAM" id="SSF82199">
    <property type="entry name" value="SET domain"/>
    <property type="match status" value="1"/>
</dbReference>
<dbReference type="SMART" id="SM00317">
    <property type="entry name" value="SET"/>
    <property type="match status" value="1"/>
</dbReference>
<gene>
    <name evidence="9" type="ORF">GTP41_15205</name>
</gene>
<dbReference type="PROSITE" id="PS50280">
    <property type="entry name" value="SET"/>
    <property type="match status" value="1"/>
</dbReference>
<keyword evidence="10" id="KW-1185">Reference proteome</keyword>
<dbReference type="InterPro" id="IPR046341">
    <property type="entry name" value="SET_dom_sf"/>
</dbReference>
<evidence type="ECO:0000259" key="7">
    <source>
        <dbReference type="PROSITE" id="PS50280"/>
    </source>
</evidence>
<dbReference type="GO" id="GO:0032259">
    <property type="term" value="P:methylation"/>
    <property type="evidence" value="ECO:0007669"/>
    <property type="project" value="UniProtKB-KW"/>
</dbReference>
<keyword evidence="3 9" id="KW-0489">Methyltransferase</keyword>
<name>A0A6N9HJV2_9BURK</name>
<comment type="caution">
    <text evidence="9">The sequence shown here is derived from an EMBL/GenBank/DDBJ whole genome shotgun (WGS) entry which is preliminary data.</text>
</comment>
<dbReference type="RefSeq" id="WP_161026421.1">
    <property type="nucleotide sequence ID" value="NZ_WWCJ01000010.1"/>
</dbReference>
<accession>A0A6N9HJV2</accession>
<protein>
    <submittedName>
        <fullName evidence="9">SET domain-containing protein-lysine N-methyltransferase</fullName>
    </submittedName>
</protein>
<keyword evidence="5" id="KW-0949">S-adenosyl-L-methionine</keyword>
<organism evidence="9 10">
    <name type="scientific">Pseudoduganella guangdongensis</name>
    <dbReference type="NCBI Taxonomy" id="2692179"/>
    <lineage>
        <taxon>Bacteria</taxon>
        <taxon>Pseudomonadati</taxon>
        <taxon>Pseudomonadota</taxon>
        <taxon>Betaproteobacteria</taxon>
        <taxon>Burkholderiales</taxon>
        <taxon>Oxalobacteraceae</taxon>
        <taxon>Telluria group</taxon>
        <taxon>Pseudoduganella</taxon>
    </lineage>
</organism>
<keyword evidence="4 9" id="KW-0808">Transferase</keyword>
<evidence type="ECO:0000256" key="3">
    <source>
        <dbReference type="ARBA" id="ARBA00022603"/>
    </source>
</evidence>
<proteinExistence type="predicted"/>
<dbReference type="InterPro" id="IPR050777">
    <property type="entry name" value="SET2_Histone-Lys_MeTrsfase"/>
</dbReference>
<evidence type="ECO:0000313" key="9">
    <source>
        <dbReference type="EMBL" id="MYN03443.1"/>
    </source>
</evidence>
<evidence type="ECO:0000256" key="1">
    <source>
        <dbReference type="ARBA" id="ARBA00004286"/>
    </source>
</evidence>
<dbReference type="GO" id="GO:0005694">
    <property type="term" value="C:chromosome"/>
    <property type="evidence" value="ECO:0007669"/>
    <property type="project" value="UniProtKB-SubCell"/>
</dbReference>
<dbReference type="EMBL" id="WWCJ01000010">
    <property type="protein sequence ID" value="MYN03443.1"/>
    <property type="molecule type" value="Genomic_DNA"/>
</dbReference>
<dbReference type="InterPro" id="IPR001214">
    <property type="entry name" value="SET_dom"/>
</dbReference>
<dbReference type="Gene3D" id="2.170.270.10">
    <property type="entry name" value="SET domain"/>
    <property type="match status" value="1"/>
</dbReference>
<evidence type="ECO:0000256" key="5">
    <source>
        <dbReference type="ARBA" id="ARBA00022691"/>
    </source>
</evidence>
<feature type="domain" description="SET" evidence="7">
    <location>
        <begin position="12"/>
        <end position="126"/>
    </location>
</feature>
<dbReference type="Proteomes" id="UP000448575">
    <property type="component" value="Unassembled WGS sequence"/>
</dbReference>
<keyword evidence="2" id="KW-0158">Chromosome</keyword>
<feature type="region of interest" description="Disordered" evidence="6">
    <location>
        <begin position="157"/>
        <end position="187"/>
    </location>
</feature>
<evidence type="ECO:0000313" key="10">
    <source>
        <dbReference type="Proteomes" id="UP000448575"/>
    </source>
</evidence>
<dbReference type="GO" id="GO:0008168">
    <property type="term" value="F:methyltransferase activity"/>
    <property type="evidence" value="ECO:0007669"/>
    <property type="project" value="UniProtKB-KW"/>
</dbReference>
<evidence type="ECO:0000256" key="2">
    <source>
        <dbReference type="ARBA" id="ARBA00022454"/>
    </source>
</evidence>
<dbReference type="PANTHER" id="PTHR22884">
    <property type="entry name" value="SET DOMAIN PROTEINS"/>
    <property type="match status" value="1"/>
</dbReference>